<dbReference type="PANTHER" id="PTHR11537:SF254">
    <property type="entry name" value="POTASSIUM VOLTAGE-GATED CHANNEL PROTEIN SHAB"/>
    <property type="match status" value="1"/>
</dbReference>
<dbReference type="InterPro" id="IPR027359">
    <property type="entry name" value="Volt_channel_dom_sf"/>
</dbReference>
<dbReference type="PANTHER" id="PTHR11537">
    <property type="entry name" value="VOLTAGE-GATED POTASSIUM CHANNEL"/>
    <property type="match status" value="1"/>
</dbReference>
<gene>
    <name evidence="14" type="ORF">SAMN05421640_3045</name>
</gene>
<feature type="transmembrane region" description="Helical" evidence="12">
    <location>
        <begin position="154"/>
        <end position="177"/>
    </location>
</feature>
<dbReference type="Gene3D" id="1.20.120.350">
    <property type="entry name" value="Voltage-gated potassium channels. Chain C"/>
    <property type="match status" value="1"/>
</dbReference>
<dbReference type="RefSeq" id="WP_089357734.1">
    <property type="nucleotide sequence ID" value="NZ_FZPD01000005.1"/>
</dbReference>
<dbReference type="Gene3D" id="1.10.287.70">
    <property type="match status" value="1"/>
</dbReference>
<dbReference type="GO" id="GO:0001508">
    <property type="term" value="P:action potential"/>
    <property type="evidence" value="ECO:0007669"/>
    <property type="project" value="TreeGrafter"/>
</dbReference>
<sequence>MSEPDFKYFPRLRNQLFHIVFGTDTRAGKLFDIILLWAIVLSVLSVMLESVKEISETYDTVFFISEWFFTILFTVEYILRLSITAKPKKYAFSFFGIIDLLATLPTYITLFVAGGSYLIVIRSIRLLRIFRILKLGRYLREASVLSNALAASRYKIFIFLGAVFTLAMIMGTLMYMIEGGESGFTSIPRSIYWAIVTITTVGYGDIAPQTVLGQSFASMLMLMGYAIIAVPTGIVTSEIAQAEKDKKKEESSGRGVCVACGKKGHDDDAIFCKNCSAKL</sequence>
<evidence type="ECO:0000259" key="13">
    <source>
        <dbReference type="Pfam" id="PF00520"/>
    </source>
</evidence>
<dbReference type="EMBL" id="FZPD01000005">
    <property type="protein sequence ID" value="SNT26629.1"/>
    <property type="molecule type" value="Genomic_DNA"/>
</dbReference>
<evidence type="ECO:0000256" key="1">
    <source>
        <dbReference type="ARBA" id="ARBA00004141"/>
    </source>
</evidence>
<evidence type="ECO:0000256" key="2">
    <source>
        <dbReference type="ARBA" id="ARBA00022448"/>
    </source>
</evidence>
<keyword evidence="8 12" id="KW-1133">Transmembrane helix</keyword>
<feature type="transmembrane region" description="Helical" evidence="12">
    <location>
        <begin position="216"/>
        <end position="240"/>
    </location>
</feature>
<keyword evidence="3" id="KW-0633">Potassium transport</keyword>
<keyword evidence="2" id="KW-0813">Transport</keyword>
<protein>
    <submittedName>
        <fullName evidence="14">Voltage-gated potassium channel</fullName>
    </submittedName>
</protein>
<keyword evidence="5" id="KW-0631">Potassium channel</keyword>
<evidence type="ECO:0000256" key="11">
    <source>
        <dbReference type="ARBA" id="ARBA00023303"/>
    </source>
</evidence>
<comment type="subcellular location">
    <subcellularLocation>
        <location evidence="1">Membrane</location>
        <topology evidence="1">Multi-pass membrane protein</topology>
    </subcellularLocation>
</comment>
<dbReference type="AlphaFoldDB" id="A0A239LAE7"/>
<dbReference type="InterPro" id="IPR028325">
    <property type="entry name" value="VG_K_chnl"/>
</dbReference>
<dbReference type="InterPro" id="IPR005821">
    <property type="entry name" value="Ion_trans_dom"/>
</dbReference>
<evidence type="ECO:0000256" key="9">
    <source>
        <dbReference type="ARBA" id="ARBA00023065"/>
    </source>
</evidence>
<feature type="domain" description="Ion transport" evidence="13">
    <location>
        <begin position="29"/>
        <end position="246"/>
    </location>
</feature>
<dbReference type="GO" id="GO:0008076">
    <property type="term" value="C:voltage-gated potassium channel complex"/>
    <property type="evidence" value="ECO:0007669"/>
    <property type="project" value="InterPro"/>
</dbReference>
<keyword evidence="15" id="KW-1185">Reference proteome</keyword>
<evidence type="ECO:0000256" key="10">
    <source>
        <dbReference type="ARBA" id="ARBA00023136"/>
    </source>
</evidence>
<proteinExistence type="predicted"/>
<accession>A0A239LAE7</accession>
<keyword evidence="6" id="KW-0851">Voltage-gated channel</keyword>
<organism evidence="14 15">
    <name type="scientific">Ekhidna lutea</name>
    <dbReference type="NCBI Taxonomy" id="447679"/>
    <lineage>
        <taxon>Bacteria</taxon>
        <taxon>Pseudomonadati</taxon>
        <taxon>Bacteroidota</taxon>
        <taxon>Cytophagia</taxon>
        <taxon>Cytophagales</taxon>
        <taxon>Reichenbachiellaceae</taxon>
        <taxon>Ekhidna</taxon>
    </lineage>
</organism>
<keyword evidence="10 12" id="KW-0472">Membrane</keyword>
<dbReference type="PRINTS" id="PR00169">
    <property type="entry name" value="KCHANNEL"/>
</dbReference>
<evidence type="ECO:0000256" key="3">
    <source>
        <dbReference type="ARBA" id="ARBA00022538"/>
    </source>
</evidence>
<evidence type="ECO:0000256" key="6">
    <source>
        <dbReference type="ARBA" id="ARBA00022882"/>
    </source>
</evidence>
<feature type="transmembrane region" description="Helical" evidence="12">
    <location>
        <begin position="60"/>
        <end position="79"/>
    </location>
</feature>
<dbReference type="SUPFAM" id="SSF81324">
    <property type="entry name" value="Voltage-gated potassium channels"/>
    <property type="match status" value="1"/>
</dbReference>
<evidence type="ECO:0000256" key="5">
    <source>
        <dbReference type="ARBA" id="ARBA00022826"/>
    </source>
</evidence>
<evidence type="ECO:0000256" key="12">
    <source>
        <dbReference type="SAM" id="Phobius"/>
    </source>
</evidence>
<name>A0A239LAE7_EKHLU</name>
<reference evidence="14 15" key="1">
    <citation type="submission" date="2017-06" db="EMBL/GenBank/DDBJ databases">
        <authorList>
            <person name="Kim H.J."/>
            <person name="Triplett B.A."/>
        </authorList>
    </citation>
    <scope>NUCLEOTIDE SEQUENCE [LARGE SCALE GENOMIC DNA]</scope>
    <source>
        <strain evidence="14 15">DSM 19307</strain>
    </source>
</reference>
<evidence type="ECO:0000313" key="15">
    <source>
        <dbReference type="Proteomes" id="UP000198393"/>
    </source>
</evidence>
<dbReference type="Pfam" id="PF00520">
    <property type="entry name" value="Ion_trans"/>
    <property type="match status" value="1"/>
</dbReference>
<evidence type="ECO:0000256" key="7">
    <source>
        <dbReference type="ARBA" id="ARBA00022958"/>
    </source>
</evidence>
<dbReference type="GO" id="GO:0005249">
    <property type="term" value="F:voltage-gated potassium channel activity"/>
    <property type="evidence" value="ECO:0007669"/>
    <property type="project" value="InterPro"/>
</dbReference>
<dbReference type="Proteomes" id="UP000198393">
    <property type="component" value="Unassembled WGS sequence"/>
</dbReference>
<evidence type="ECO:0000256" key="4">
    <source>
        <dbReference type="ARBA" id="ARBA00022692"/>
    </source>
</evidence>
<evidence type="ECO:0000256" key="8">
    <source>
        <dbReference type="ARBA" id="ARBA00022989"/>
    </source>
</evidence>
<evidence type="ECO:0000313" key="14">
    <source>
        <dbReference type="EMBL" id="SNT26629.1"/>
    </source>
</evidence>
<keyword evidence="11 14" id="KW-0407">Ion channel</keyword>
<dbReference type="OrthoDB" id="9799090at2"/>
<feature type="transmembrane region" description="Helical" evidence="12">
    <location>
        <begin position="30"/>
        <end position="48"/>
    </location>
</feature>
<keyword evidence="9" id="KW-0406">Ion transport</keyword>
<keyword evidence="7" id="KW-0630">Potassium</keyword>
<keyword evidence="4 12" id="KW-0812">Transmembrane</keyword>